<dbReference type="InterPro" id="IPR001867">
    <property type="entry name" value="OmpR/PhoB-type_DNA-bd"/>
</dbReference>
<dbReference type="PROSITE" id="PS51755">
    <property type="entry name" value="OMPR_PHOB"/>
    <property type="match status" value="1"/>
</dbReference>
<evidence type="ECO:0000259" key="8">
    <source>
        <dbReference type="PROSITE" id="PS50110"/>
    </source>
</evidence>
<dbReference type="Pfam" id="PF00486">
    <property type="entry name" value="Trans_reg_C"/>
    <property type="match status" value="1"/>
</dbReference>
<evidence type="ECO:0000259" key="9">
    <source>
        <dbReference type="PROSITE" id="PS51755"/>
    </source>
</evidence>
<sequence length="238" mass="26525">MKILVIENDPRTGDYLRAGLDESGYVVDLARNGQDGLHLATTLHYDLILLDVSMPGMDGWEVMRQLGPSPAAPVIFLSARDELADRLKGLELGAEDYLGKPFSFAELLARIRVALRRNNHGRPEDGLRIADLHVDVLTRRVTRAGQRLTLTNQEFTLLTFFVEHQGLALSRSLIASRVWDMNFDSDTNVVDVAVRRLRQKIDAPFAMRLIHTVHGVGYRCEAETEAAPLTPARAESAV</sequence>
<reference evidence="10 11" key="1">
    <citation type="submission" date="2019-12" db="EMBL/GenBank/DDBJ databases">
        <title>Novel species isolated from a subtropical stream in China.</title>
        <authorList>
            <person name="Lu H."/>
        </authorList>
    </citation>
    <scope>NUCLEOTIDE SEQUENCE [LARGE SCALE GENOMIC DNA]</scope>
    <source>
        <strain evidence="10 11">CY42W</strain>
    </source>
</reference>
<dbReference type="EMBL" id="WWCT01000008">
    <property type="protein sequence ID" value="MYN27266.1"/>
    <property type="molecule type" value="Genomic_DNA"/>
</dbReference>
<protein>
    <submittedName>
        <fullName evidence="10">Heavy metal response regulator transcription factor</fullName>
    </submittedName>
</protein>
<dbReference type="CDD" id="cd00383">
    <property type="entry name" value="trans_reg_C"/>
    <property type="match status" value="1"/>
</dbReference>
<evidence type="ECO:0000313" key="10">
    <source>
        <dbReference type="EMBL" id="MYN27266.1"/>
    </source>
</evidence>
<gene>
    <name evidence="10" type="ORF">GTP69_12680</name>
</gene>
<dbReference type="PANTHER" id="PTHR48111">
    <property type="entry name" value="REGULATOR OF RPOS"/>
    <property type="match status" value="1"/>
</dbReference>
<dbReference type="InterPro" id="IPR001789">
    <property type="entry name" value="Sig_transdc_resp-reg_receiver"/>
</dbReference>
<dbReference type="SUPFAM" id="SSF52172">
    <property type="entry name" value="CheY-like"/>
    <property type="match status" value="1"/>
</dbReference>
<keyword evidence="1 6" id="KW-0597">Phosphoprotein</keyword>
<dbReference type="NCBIfam" id="TIGR01387">
    <property type="entry name" value="cztR_silR_copR"/>
    <property type="match status" value="1"/>
</dbReference>
<feature type="domain" description="OmpR/PhoB-type" evidence="9">
    <location>
        <begin position="124"/>
        <end position="222"/>
    </location>
</feature>
<dbReference type="Gene3D" id="3.40.50.2300">
    <property type="match status" value="1"/>
</dbReference>
<dbReference type="PANTHER" id="PTHR48111:SF41">
    <property type="entry name" value="TRANSCRIPTIONAL REGULATORY PROTEIN CUSR-RELATED"/>
    <property type="match status" value="1"/>
</dbReference>
<evidence type="ECO:0000256" key="7">
    <source>
        <dbReference type="PROSITE-ProRule" id="PRU01091"/>
    </source>
</evidence>
<evidence type="ECO:0000256" key="2">
    <source>
        <dbReference type="ARBA" id="ARBA00023012"/>
    </source>
</evidence>
<evidence type="ECO:0000313" key="11">
    <source>
        <dbReference type="Proteomes" id="UP000642144"/>
    </source>
</evidence>
<comment type="caution">
    <text evidence="10">The sequence shown here is derived from an EMBL/GenBank/DDBJ whole genome shotgun (WGS) entry which is preliminary data.</text>
</comment>
<evidence type="ECO:0000256" key="1">
    <source>
        <dbReference type="ARBA" id="ARBA00022553"/>
    </source>
</evidence>
<feature type="domain" description="Response regulatory" evidence="8">
    <location>
        <begin position="2"/>
        <end position="115"/>
    </location>
</feature>
<accession>A0ABW9VZZ1</accession>
<evidence type="ECO:0000256" key="3">
    <source>
        <dbReference type="ARBA" id="ARBA00023015"/>
    </source>
</evidence>
<dbReference type="RefSeq" id="WP_161055233.1">
    <property type="nucleotide sequence ID" value="NZ_WWCT01000008.1"/>
</dbReference>
<organism evidence="10 11">
    <name type="scientific">Duganella levis</name>
    <dbReference type="NCBI Taxonomy" id="2692169"/>
    <lineage>
        <taxon>Bacteria</taxon>
        <taxon>Pseudomonadati</taxon>
        <taxon>Pseudomonadota</taxon>
        <taxon>Betaproteobacteria</taxon>
        <taxon>Burkholderiales</taxon>
        <taxon>Oxalobacteraceae</taxon>
        <taxon>Telluria group</taxon>
        <taxon>Duganella</taxon>
    </lineage>
</organism>
<dbReference type="Gene3D" id="1.10.10.10">
    <property type="entry name" value="Winged helix-like DNA-binding domain superfamily/Winged helix DNA-binding domain"/>
    <property type="match status" value="1"/>
</dbReference>
<keyword evidence="2" id="KW-0902">Two-component regulatory system</keyword>
<dbReference type="InterPro" id="IPR011006">
    <property type="entry name" value="CheY-like_superfamily"/>
</dbReference>
<keyword evidence="5" id="KW-0804">Transcription</keyword>
<keyword evidence="11" id="KW-1185">Reference proteome</keyword>
<evidence type="ECO:0000256" key="6">
    <source>
        <dbReference type="PROSITE-ProRule" id="PRU00169"/>
    </source>
</evidence>
<feature type="modified residue" description="4-aspartylphosphate" evidence="6">
    <location>
        <position position="51"/>
    </location>
</feature>
<dbReference type="SMART" id="SM00448">
    <property type="entry name" value="REC"/>
    <property type="match status" value="1"/>
</dbReference>
<keyword evidence="4 7" id="KW-0238">DNA-binding</keyword>
<dbReference type="CDD" id="cd19935">
    <property type="entry name" value="REC_OmpR_CusR-like"/>
    <property type="match status" value="1"/>
</dbReference>
<dbReference type="InterPro" id="IPR036388">
    <property type="entry name" value="WH-like_DNA-bd_sf"/>
</dbReference>
<dbReference type="Gene3D" id="6.10.250.690">
    <property type="match status" value="1"/>
</dbReference>
<evidence type="ECO:0000256" key="5">
    <source>
        <dbReference type="ARBA" id="ARBA00023163"/>
    </source>
</evidence>
<keyword evidence="3" id="KW-0805">Transcription regulation</keyword>
<dbReference type="Proteomes" id="UP000642144">
    <property type="component" value="Unassembled WGS sequence"/>
</dbReference>
<feature type="DNA-binding region" description="OmpR/PhoB-type" evidence="7">
    <location>
        <begin position="124"/>
        <end position="222"/>
    </location>
</feature>
<dbReference type="InterPro" id="IPR039420">
    <property type="entry name" value="WalR-like"/>
</dbReference>
<name>A0ABW9VZZ1_9BURK</name>
<dbReference type="SMART" id="SM00862">
    <property type="entry name" value="Trans_reg_C"/>
    <property type="match status" value="1"/>
</dbReference>
<proteinExistence type="predicted"/>
<dbReference type="Pfam" id="PF00072">
    <property type="entry name" value="Response_reg"/>
    <property type="match status" value="1"/>
</dbReference>
<dbReference type="PROSITE" id="PS50110">
    <property type="entry name" value="RESPONSE_REGULATORY"/>
    <property type="match status" value="1"/>
</dbReference>
<dbReference type="InterPro" id="IPR006291">
    <property type="entry name" value="CusR-like"/>
</dbReference>
<evidence type="ECO:0000256" key="4">
    <source>
        <dbReference type="ARBA" id="ARBA00023125"/>
    </source>
</evidence>